<feature type="non-terminal residue" evidence="4">
    <location>
        <position position="408"/>
    </location>
</feature>
<dbReference type="OrthoDB" id="26401at2759"/>
<sequence length="408" mass="46060">MDRIDDDSMDLNEHPREDLPALLYALHLHYEDLKLNLVTRPMAYTLGQTLMTWARRLGWSSWVRFYEDEGLTLQGNQAAASSSSDMEPAVPSLTKWITALWQGMPSTPAEFPCSPGITPVGDIPITTLTRVLHDLLIDIPASFRCLPHIVHLYRQLVDPTSSWETMVEYYVRSGWTRAHLNCLSPGVAMPIREVLRALQVRPNIQPLSRAMLILVGRPDLAVYHTPSAHDTIQAQGGLAQRVPSRWKSPESCKFLPGPNNPSFSFSLPSEPPTISHLTRTLPGNDSLTPQSYQSKTLYQPTSYTWLTEPSSGKTIHLTHHEIMALRFNKDQRIREVSRLLQSHKPVRLPVASMMNVELDPDETDPEQVQLRYLASRTLAQPFGQAMFQYASTLPVATERFPIPELRVA</sequence>
<dbReference type="GO" id="GO:0070979">
    <property type="term" value="P:protein K11-linked ubiquitination"/>
    <property type="evidence" value="ECO:0007669"/>
    <property type="project" value="TreeGrafter"/>
</dbReference>
<dbReference type="Proteomes" id="UP001150925">
    <property type="component" value="Unassembled WGS sequence"/>
</dbReference>
<protein>
    <submittedName>
        <fullName evidence="4">Anaphase-promoting complex subunit 1</fullName>
    </submittedName>
</protein>
<organism evidence="4 5">
    <name type="scientific">Dispira parvispora</name>
    <dbReference type="NCBI Taxonomy" id="1520584"/>
    <lineage>
        <taxon>Eukaryota</taxon>
        <taxon>Fungi</taxon>
        <taxon>Fungi incertae sedis</taxon>
        <taxon>Zoopagomycota</taxon>
        <taxon>Kickxellomycotina</taxon>
        <taxon>Dimargaritomycetes</taxon>
        <taxon>Dimargaritales</taxon>
        <taxon>Dimargaritaceae</taxon>
        <taxon>Dispira</taxon>
    </lineage>
</organism>
<keyword evidence="5" id="KW-1185">Reference proteome</keyword>
<dbReference type="GO" id="GO:0031145">
    <property type="term" value="P:anaphase-promoting complex-dependent catabolic process"/>
    <property type="evidence" value="ECO:0007669"/>
    <property type="project" value="TreeGrafter"/>
</dbReference>
<dbReference type="GO" id="GO:0005680">
    <property type="term" value="C:anaphase-promoting complex"/>
    <property type="evidence" value="ECO:0007669"/>
    <property type="project" value="InterPro"/>
</dbReference>
<keyword evidence="2" id="KW-0498">Mitosis</keyword>
<evidence type="ECO:0000313" key="5">
    <source>
        <dbReference type="Proteomes" id="UP001150925"/>
    </source>
</evidence>
<evidence type="ECO:0000256" key="3">
    <source>
        <dbReference type="ARBA" id="ARBA00023306"/>
    </source>
</evidence>
<evidence type="ECO:0000256" key="1">
    <source>
        <dbReference type="ARBA" id="ARBA00022618"/>
    </source>
</evidence>
<dbReference type="GO" id="GO:0060090">
    <property type="term" value="F:molecular adaptor activity"/>
    <property type="evidence" value="ECO:0007669"/>
    <property type="project" value="TreeGrafter"/>
</dbReference>
<accession>A0A9W8ARJ6</accession>
<dbReference type="InterPro" id="IPR024990">
    <property type="entry name" value="Apc1"/>
</dbReference>
<dbReference type="GO" id="GO:0007091">
    <property type="term" value="P:metaphase/anaphase transition of mitotic cell cycle"/>
    <property type="evidence" value="ECO:0007669"/>
    <property type="project" value="TreeGrafter"/>
</dbReference>
<reference evidence="4" key="1">
    <citation type="submission" date="2022-07" db="EMBL/GenBank/DDBJ databases">
        <title>Phylogenomic reconstructions and comparative analyses of Kickxellomycotina fungi.</title>
        <authorList>
            <person name="Reynolds N.K."/>
            <person name="Stajich J.E."/>
            <person name="Barry K."/>
            <person name="Grigoriev I.V."/>
            <person name="Crous P."/>
            <person name="Smith M.E."/>
        </authorList>
    </citation>
    <scope>NUCLEOTIDE SEQUENCE</scope>
    <source>
        <strain evidence="4">RSA 1196</strain>
    </source>
</reference>
<dbReference type="EMBL" id="JANBPY010001751">
    <property type="protein sequence ID" value="KAJ1958760.1"/>
    <property type="molecule type" value="Genomic_DNA"/>
</dbReference>
<dbReference type="PANTHER" id="PTHR12827">
    <property type="entry name" value="MEIOTIC CHECKPOINT REGULATOR TSG24 FAMILY MEMBER"/>
    <property type="match status" value="1"/>
</dbReference>
<dbReference type="GO" id="GO:0051301">
    <property type="term" value="P:cell division"/>
    <property type="evidence" value="ECO:0007669"/>
    <property type="project" value="UniProtKB-KW"/>
</dbReference>
<dbReference type="PANTHER" id="PTHR12827:SF3">
    <property type="entry name" value="ANAPHASE-PROMOTING COMPLEX SUBUNIT 1"/>
    <property type="match status" value="1"/>
</dbReference>
<keyword evidence="3" id="KW-0131">Cell cycle</keyword>
<keyword evidence="1" id="KW-0132">Cell division</keyword>
<gene>
    <name evidence="4" type="primary">APC1_1</name>
    <name evidence="4" type="ORF">IWQ62_004851</name>
</gene>
<name>A0A9W8ARJ6_9FUNG</name>
<proteinExistence type="predicted"/>
<evidence type="ECO:0000313" key="4">
    <source>
        <dbReference type="EMBL" id="KAJ1958760.1"/>
    </source>
</evidence>
<evidence type="ECO:0000256" key="2">
    <source>
        <dbReference type="ARBA" id="ARBA00022776"/>
    </source>
</evidence>
<dbReference type="AlphaFoldDB" id="A0A9W8ARJ6"/>
<comment type="caution">
    <text evidence="4">The sequence shown here is derived from an EMBL/GenBank/DDBJ whole genome shotgun (WGS) entry which is preliminary data.</text>
</comment>